<dbReference type="PANTHER" id="PTHR36723">
    <property type="entry name" value="F22C12.19"/>
    <property type="match status" value="1"/>
</dbReference>
<feature type="compositionally biased region" description="Basic and acidic residues" evidence="1">
    <location>
        <begin position="529"/>
        <end position="547"/>
    </location>
</feature>
<sequence length="612" mass="67481">MAINFVVPDVANMKYDVEFSSGNEFLDTQLCENSSQLSDNVPGGKGKTCPEDEEGMPLQQRTAKVSWGASLCSKRPRMFESEHSMSQNVLEESKGISEKLGSNHIKSIFPKKSQFPKQKSHSTKRGEKRNFKVPSSMAKYNSRSFKLGASIFGSAYGGNNFFGLYGLKHDIHDITKLMDEPTLDQLLRGTFDCPSLSKDKRTIPSGSVLNSVRKACSLLQFRKSVQSQNIAEMDSSLYNKMSTCQMSSVSAVENSSNGHKEQTCTSDISAHHKDLCSENERVSSPLDFPLYQPKDVLERIALPPSEDLESLLLVSKLAVSTRNSNNLRSGKQVSRRSSLPAFPWSHAFGSHSRNNLDAVKLSTSRSTCQGKWARIGVIASSTDIDHCCFTNLDSFSYDQSLVPSTGSSNNKVCPSLFANLPFCQWNSSSPVTHSKDSGVAADAHCPRLLEAAQTLCEIATYSPRLNPYGIIRLKKKPSHRIKGKNFKPTAKLEEMPSTPTSVIGSNLVAKSVDQIIPAKKPRVSIVENKSGDHSHNVKKGPCTEHSSKSSIPLPSKPVRDLIKENKDSAACILKELTMMHPANRILDKGKAYVGQYKVRKLGLLDWKRGKDK</sequence>
<proteinExistence type="predicted"/>
<organism evidence="2 3">
    <name type="scientific">Mucuna pruriens</name>
    <name type="common">Velvet bean</name>
    <name type="synonym">Dolichos pruriens</name>
    <dbReference type="NCBI Taxonomy" id="157652"/>
    <lineage>
        <taxon>Eukaryota</taxon>
        <taxon>Viridiplantae</taxon>
        <taxon>Streptophyta</taxon>
        <taxon>Embryophyta</taxon>
        <taxon>Tracheophyta</taxon>
        <taxon>Spermatophyta</taxon>
        <taxon>Magnoliopsida</taxon>
        <taxon>eudicotyledons</taxon>
        <taxon>Gunneridae</taxon>
        <taxon>Pentapetalae</taxon>
        <taxon>rosids</taxon>
        <taxon>fabids</taxon>
        <taxon>Fabales</taxon>
        <taxon>Fabaceae</taxon>
        <taxon>Papilionoideae</taxon>
        <taxon>50 kb inversion clade</taxon>
        <taxon>NPAAA clade</taxon>
        <taxon>indigoferoid/millettioid clade</taxon>
        <taxon>Phaseoleae</taxon>
        <taxon>Mucuna</taxon>
    </lineage>
</organism>
<evidence type="ECO:0000256" key="1">
    <source>
        <dbReference type="SAM" id="MobiDB-lite"/>
    </source>
</evidence>
<dbReference type="PANTHER" id="PTHR36723:SF1">
    <property type="entry name" value="F22C12.19"/>
    <property type="match status" value="1"/>
</dbReference>
<dbReference type="OrthoDB" id="755659at2759"/>
<dbReference type="Proteomes" id="UP000257109">
    <property type="component" value="Unassembled WGS sequence"/>
</dbReference>
<keyword evidence="3" id="KW-1185">Reference proteome</keyword>
<accession>A0A371I3Y4</accession>
<dbReference type="AlphaFoldDB" id="A0A371I3Y4"/>
<feature type="region of interest" description="Disordered" evidence="1">
    <location>
        <begin position="529"/>
        <end position="556"/>
    </location>
</feature>
<feature type="region of interest" description="Disordered" evidence="1">
    <location>
        <begin position="107"/>
        <end position="131"/>
    </location>
</feature>
<dbReference type="EMBL" id="QJKJ01000980">
    <property type="protein sequence ID" value="RDY09745.1"/>
    <property type="molecule type" value="Genomic_DNA"/>
</dbReference>
<comment type="caution">
    <text evidence="2">The sequence shown here is derived from an EMBL/GenBank/DDBJ whole genome shotgun (WGS) entry which is preliminary data.</text>
</comment>
<dbReference type="STRING" id="157652.A0A371I3Y4"/>
<protein>
    <submittedName>
        <fullName evidence="2">Uncharacterized protein</fullName>
    </submittedName>
</protein>
<evidence type="ECO:0000313" key="2">
    <source>
        <dbReference type="EMBL" id="RDY09745.1"/>
    </source>
</evidence>
<name>A0A371I3Y4_MUCPR</name>
<evidence type="ECO:0000313" key="3">
    <source>
        <dbReference type="Proteomes" id="UP000257109"/>
    </source>
</evidence>
<feature type="region of interest" description="Disordered" evidence="1">
    <location>
        <begin position="36"/>
        <end position="60"/>
    </location>
</feature>
<feature type="non-terminal residue" evidence="2">
    <location>
        <position position="1"/>
    </location>
</feature>
<reference evidence="2" key="1">
    <citation type="submission" date="2018-05" db="EMBL/GenBank/DDBJ databases">
        <title>Draft genome of Mucuna pruriens seed.</title>
        <authorList>
            <person name="Nnadi N.E."/>
            <person name="Vos R."/>
            <person name="Hasami M.H."/>
            <person name="Devisetty U.K."/>
            <person name="Aguiy J.C."/>
        </authorList>
    </citation>
    <scope>NUCLEOTIDE SEQUENCE [LARGE SCALE GENOMIC DNA]</scope>
    <source>
        <strain evidence="2">JCA_2017</strain>
    </source>
</reference>
<gene>
    <name evidence="2" type="ORF">CR513_05843</name>
</gene>